<evidence type="ECO:0000256" key="4">
    <source>
        <dbReference type="ARBA" id="ARBA00013404"/>
    </source>
</evidence>
<comment type="caution">
    <text evidence="17">The sequence shown here is derived from an EMBL/GenBank/DDBJ whole genome shotgun (WGS) entry which is preliminary data.</text>
</comment>
<dbReference type="PROSITE" id="PS50830">
    <property type="entry name" value="TNASE_3"/>
    <property type="match status" value="1"/>
</dbReference>
<evidence type="ECO:0000256" key="7">
    <source>
        <dbReference type="ARBA" id="ARBA00022722"/>
    </source>
</evidence>
<evidence type="ECO:0000313" key="18">
    <source>
        <dbReference type="Proteomes" id="UP001283341"/>
    </source>
</evidence>
<keyword evidence="6" id="KW-0812">Transmembrane</keyword>
<keyword evidence="11" id="KW-0106">Calcium</keyword>
<evidence type="ECO:0000256" key="15">
    <source>
        <dbReference type="SAM" id="MobiDB-lite"/>
    </source>
</evidence>
<comment type="subcellular location">
    <subcellularLocation>
        <location evidence="1">Membrane</location>
        <topology evidence="1">Single-pass membrane protein</topology>
    </subcellularLocation>
    <subcellularLocation>
        <location evidence="2">Mitochondrion</location>
    </subcellularLocation>
</comment>
<keyword evidence="12" id="KW-1133">Transmembrane helix</keyword>
<dbReference type="AlphaFoldDB" id="A0AAE0ITD1"/>
<keyword evidence="13" id="KW-0496">Mitochondrion</keyword>
<dbReference type="SUPFAM" id="SSF50199">
    <property type="entry name" value="Staphylococcal nuclease"/>
    <property type="match status" value="1"/>
</dbReference>
<organism evidence="17 18">
    <name type="scientific">Apodospora peruviana</name>
    <dbReference type="NCBI Taxonomy" id="516989"/>
    <lineage>
        <taxon>Eukaryota</taxon>
        <taxon>Fungi</taxon>
        <taxon>Dikarya</taxon>
        <taxon>Ascomycota</taxon>
        <taxon>Pezizomycotina</taxon>
        <taxon>Sordariomycetes</taxon>
        <taxon>Sordariomycetidae</taxon>
        <taxon>Sordariales</taxon>
        <taxon>Lasiosphaeriaceae</taxon>
        <taxon>Apodospora</taxon>
    </lineage>
</organism>
<keyword evidence="8" id="KW-0479">Metal-binding</keyword>
<dbReference type="Gene3D" id="2.40.50.90">
    <property type="match status" value="1"/>
</dbReference>
<dbReference type="GO" id="GO:0005739">
    <property type="term" value="C:mitochondrion"/>
    <property type="evidence" value="ECO:0007669"/>
    <property type="project" value="UniProtKB-SubCell"/>
</dbReference>
<keyword evidence="10" id="KW-0378">Hydrolase</keyword>
<evidence type="ECO:0000256" key="9">
    <source>
        <dbReference type="ARBA" id="ARBA00022759"/>
    </source>
</evidence>
<keyword evidence="7" id="KW-0540">Nuclease</keyword>
<dbReference type="GO" id="GO:0004519">
    <property type="term" value="F:endonuclease activity"/>
    <property type="evidence" value="ECO:0007669"/>
    <property type="project" value="UniProtKB-KW"/>
</dbReference>
<keyword evidence="18" id="KW-1185">Reference proteome</keyword>
<gene>
    <name evidence="17" type="ORF">B0H66DRAFT_544946</name>
</gene>
<dbReference type="Pfam" id="PF00565">
    <property type="entry name" value="SNase"/>
    <property type="match status" value="1"/>
</dbReference>
<accession>A0AAE0ITD1</accession>
<evidence type="ECO:0000256" key="5">
    <source>
        <dbReference type="ARBA" id="ARBA00014651"/>
    </source>
</evidence>
<protein>
    <recommendedName>
        <fullName evidence="4">Probable endonuclease LCL3</fullName>
    </recommendedName>
    <alternativeName>
        <fullName evidence="5">Probable endonuclease lcl3</fullName>
    </alternativeName>
</protein>
<evidence type="ECO:0000256" key="8">
    <source>
        <dbReference type="ARBA" id="ARBA00022723"/>
    </source>
</evidence>
<evidence type="ECO:0000256" key="6">
    <source>
        <dbReference type="ARBA" id="ARBA00022692"/>
    </source>
</evidence>
<dbReference type="GO" id="GO:0016787">
    <property type="term" value="F:hydrolase activity"/>
    <property type="evidence" value="ECO:0007669"/>
    <property type="project" value="UniProtKB-KW"/>
</dbReference>
<dbReference type="SMART" id="SM00318">
    <property type="entry name" value="SNc"/>
    <property type="match status" value="1"/>
</dbReference>
<dbReference type="InterPro" id="IPR035437">
    <property type="entry name" value="SNase_OB-fold_sf"/>
</dbReference>
<evidence type="ECO:0000256" key="10">
    <source>
        <dbReference type="ARBA" id="ARBA00022801"/>
    </source>
</evidence>
<reference evidence="17" key="2">
    <citation type="submission" date="2023-06" db="EMBL/GenBank/DDBJ databases">
        <authorList>
            <consortium name="Lawrence Berkeley National Laboratory"/>
            <person name="Haridas S."/>
            <person name="Hensen N."/>
            <person name="Bonometti L."/>
            <person name="Westerberg I."/>
            <person name="Brannstrom I.O."/>
            <person name="Guillou S."/>
            <person name="Cros-Aarteil S."/>
            <person name="Calhoun S."/>
            <person name="Kuo A."/>
            <person name="Mondo S."/>
            <person name="Pangilinan J."/>
            <person name="Riley R."/>
            <person name="Labutti K."/>
            <person name="Andreopoulos B."/>
            <person name="Lipzen A."/>
            <person name="Chen C."/>
            <person name="Yanf M."/>
            <person name="Daum C."/>
            <person name="Ng V."/>
            <person name="Clum A."/>
            <person name="Steindorff A."/>
            <person name="Ohm R."/>
            <person name="Martin F."/>
            <person name="Silar P."/>
            <person name="Natvig D."/>
            <person name="Lalanne C."/>
            <person name="Gautier V."/>
            <person name="Ament-Velasquez S.L."/>
            <person name="Kruys A."/>
            <person name="Hutchinson M.I."/>
            <person name="Powell A.J."/>
            <person name="Barry K."/>
            <person name="Miller A.N."/>
            <person name="Grigoriev I.V."/>
            <person name="Debuchy R."/>
            <person name="Gladieux P."/>
            <person name="Thoren M.H."/>
            <person name="Johannesson H."/>
        </authorList>
    </citation>
    <scope>NUCLEOTIDE SEQUENCE</scope>
    <source>
        <strain evidence="17">CBS 118394</strain>
    </source>
</reference>
<dbReference type="EMBL" id="JAUEDM010000001">
    <property type="protein sequence ID" value="KAK3330809.1"/>
    <property type="molecule type" value="Genomic_DNA"/>
</dbReference>
<sequence>MINVGRHFPSGPPQLPGSPAKNKHHQLQPTTVKAGRHRDAQAGSTMPWGLWSSPPPPRGKAEQISTSTMNNNNNTARPSEPPTDRHWNAVDPTPPPVSIVIPPTLKKQAVAWDDSLHRWDWQPFLEPGNIIATTLVVTASIGSYAFYRSFLRRFQKTGNIQESFFRRRNLLGKVTSVGDGDGFRLFHTPGGRLAGWGWLRRVPTVKKELQGRTISIRIAGIDAPEGAHFGRPAQPYSGEALDWLKSYVLGKRVRAYIYRRDQYERVVATVFVRKAPFFLRKDVGLEMLKRGLATIYEAKTGAEFGGAKMKANYLAAEATARQKGKGLWAAESGGFFGLGKRKDIESPRAYKERMKGLENNALGKK</sequence>
<evidence type="ECO:0000256" key="2">
    <source>
        <dbReference type="ARBA" id="ARBA00004173"/>
    </source>
</evidence>
<proteinExistence type="inferred from homology"/>
<dbReference type="InterPro" id="IPR016071">
    <property type="entry name" value="Staphylococal_nuclease_OB-fold"/>
</dbReference>
<evidence type="ECO:0000256" key="3">
    <source>
        <dbReference type="ARBA" id="ARBA00005435"/>
    </source>
</evidence>
<evidence type="ECO:0000256" key="11">
    <source>
        <dbReference type="ARBA" id="ARBA00022837"/>
    </source>
</evidence>
<dbReference type="PANTHER" id="PTHR12302">
    <property type="entry name" value="EBNA2 BINDING PROTEIN P100"/>
    <property type="match status" value="1"/>
</dbReference>
<name>A0AAE0ITD1_9PEZI</name>
<evidence type="ECO:0000259" key="16">
    <source>
        <dbReference type="PROSITE" id="PS50830"/>
    </source>
</evidence>
<feature type="region of interest" description="Disordered" evidence="15">
    <location>
        <begin position="1"/>
        <end position="85"/>
    </location>
</feature>
<keyword evidence="9" id="KW-0255">Endonuclease</keyword>
<evidence type="ECO:0000313" key="17">
    <source>
        <dbReference type="EMBL" id="KAK3330809.1"/>
    </source>
</evidence>
<evidence type="ECO:0000256" key="12">
    <source>
        <dbReference type="ARBA" id="ARBA00022989"/>
    </source>
</evidence>
<keyword evidence="14" id="KW-0472">Membrane</keyword>
<evidence type="ECO:0000256" key="1">
    <source>
        <dbReference type="ARBA" id="ARBA00004167"/>
    </source>
</evidence>
<feature type="domain" description="TNase-like" evidence="16">
    <location>
        <begin position="168"/>
        <end position="330"/>
    </location>
</feature>
<dbReference type="Proteomes" id="UP001283341">
    <property type="component" value="Unassembled WGS sequence"/>
</dbReference>
<dbReference type="GO" id="GO:0016020">
    <property type="term" value="C:membrane"/>
    <property type="evidence" value="ECO:0007669"/>
    <property type="project" value="UniProtKB-SubCell"/>
</dbReference>
<evidence type="ECO:0000256" key="14">
    <source>
        <dbReference type="ARBA" id="ARBA00023136"/>
    </source>
</evidence>
<dbReference type="GO" id="GO:0046872">
    <property type="term" value="F:metal ion binding"/>
    <property type="evidence" value="ECO:0007669"/>
    <property type="project" value="UniProtKB-KW"/>
</dbReference>
<dbReference type="PANTHER" id="PTHR12302:SF3">
    <property type="entry name" value="SERINE_THREONINE-PROTEIN KINASE 31"/>
    <property type="match status" value="1"/>
</dbReference>
<reference evidence="17" key="1">
    <citation type="journal article" date="2023" name="Mol. Phylogenet. Evol.">
        <title>Genome-scale phylogeny and comparative genomics of the fungal order Sordariales.</title>
        <authorList>
            <person name="Hensen N."/>
            <person name="Bonometti L."/>
            <person name="Westerberg I."/>
            <person name="Brannstrom I.O."/>
            <person name="Guillou S."/>
            <person name="Cros-Aarteil S."/>
            <person name="Calhoun S."/>
            <person name="Haridas S."/>
            <person name="Kuo A."/>
            <person name="Mondo S."/>
            <person name="Pangilinan J."/>
            <person name="Riley R."/>
            <person name="LaButti K."/>
            <person name="Andreopoulos B."/>
            <person name="Lipzen A."/>
            <person name="Chen C."/>
            <person name="Yan M."/>
            <person name="Daum C."/>
            <person name="Ng V."/>
            <person name="Clum A."/>
            <person name="Steindorff A."/>
            <person name="Ohm R.A."/>
            <person name="Martin F."/>
            <person name="Silar P."/>
            <person name="Natvig D.O."/>
            <person name="Lalanne C."/>
            <person name="Gautier V."/>
            <person name="Ament-Velasquez S.L."/>
            <person name="Kruys A."/>
            <person name="Hutchinson M.I."/>
            <person name="Powell A.J."/>
            <person name="Barry K."/>
            <person name="Miller A.N."/>
            <person name="Grigoriev I.V."/>
            <person name="Debuchy R."/>
            <person name="Gladieux P."/>
            <person name="Hiltunen Thoren M."/>
            <person name="Johannesson H."/>
        </authorList>
    </citation>
    <scope>NUCLEOTIDE SEQUENCE</scope>
    <source>
        <strain evidence="17">CBS 118394</strain>
    </source>
</reference>
<evidence type="ECO:0000256" key="13">
    <source>
        <dbReference type="ARBA" id="ARBA00023128"/>
    </source>
</evidence>
<comment type="similarity">
    <text evidence="3">Belongs to the LCL3 family.</text>
</comment>
<dbReference type="FunFam" id="2.40.50.90:FF:000029">
    <property type="entry name" value="Probable endonuclease lcl3"/>
    <property type="match status" value="1"/>
</dbReference>